<dbReference type="InterPro" id="IPR057240">
    <property type="entry name" value="ParB_dimer_C"/>
</dbReference>
<reference evidence="5 6" key="1">
    <citation type="submission" date="2017-09" db="EMBL/GenBank/DDBJ databases">
        <title>Depth-based differentiation of microbial function through sediment-hosted aquifers and enrichment of novel symbionts in the deep terrestrial subsurface.</title>
        <authorList>
            <person name="Probst A.J."/>
            <person name="Ladd B."/>
            <person name="Jarett J.K."/>
            <person name="Geller-Mcgrath D.E."/>
            <person name="Sieber C.M."/>
            <person name="Emerson J.B."/>
            <person name="Anantharaman K."/>
            <person name="Thomas B.C."/>
            <person name="Malmstrom R."/>
            <person name="Stieglmeier M."/>
            <person name="Klingl A."/>
            <person name="Woyke T."/>
            <person name="Ryan C.M."/>
            <person name="Banfield J.F."/>
        </authorList>
    </citation>
    <scope>NUCLEOTIDE SEQUENCE [LARGE SCALE GENOMIC DNA]</scope>
    <source>
        <strain evidence="5">CG23_combo_of_CG06-09_8_20_14_all_41_10</strain>
    </source>
</reference>
<dbReference type="InterPro" id="IPR050336">
    <property type="entry name" value="Chromosome_partition/occlusion"/>
</dbReference>
<dbReference type="GO" id="GO:0007059">
    <property type="term" value="P:chromosome segregation"/>
    <property type="evidence" value="ECO:0007669"/>
    <property type="project" value="UniProtKB-KW"/>
</dbReference>
<sequence>MERKALGKGISALIPEKEAGARSEIIYVQSGQIRPNPFQPREDFNLNSTEELAQSIKEKGVIQPLLARRKGDYYELIAGERRLRVCNSLGLKEIPIIVKDVDDRDSLEYALIENIQREGLNPIEEAHAYRHLIDKFQVTQEKISETLGKARSTIANTLRLLKLPYEIQEEMKKGRISFAHGRALLEVEDENQQRRLTQEAISKGLSVRELENLIKTHRPKGERRKSSQVAREPFIAALEEELEHLLSTKVRINKMKKRGHIFIEFYSQEDLERIVNTIRGTK</sequence>
<dbReference type="Gene3D" id="1.10.10.2830">
    <property type="match status" value="1"/>
</dbReference>
<organism evidence="5 6">
    <name type="scientific">Candidatus Sherwoodlollariibacterium unditelluris</name>
    <dbReference type="NCBI Taxonomy" id="1974757"/>
    <lineage>
        <taxon>Bacteria</taxon>
        <taxon>Pseudomonadati</taxon>
        <taxon>Candidatus Omnitrophota</taxon>
        <taxon>Candidatus Sherwoodlollariibacterium</taxon>
    </lineage>
</organism>
<dbReference type="FunFam" id="3.90.1530.30:FF:000001">
    <property type="entry name" value="Chromosome partitioning protein ParB"/>
    <property type="match status" value="1"/>
</dbReference>
<accession>A0A2G9YKG2</accession>
<dbReference type="GO" id="GO:0003677">
    <property type="term" value="F:DNA binding"/>
    <property type="evidence" value="ECO:0007669"/>
    <property type="project" value="UniProtKB-KW"/>
</dbReference>
<name>A0A2G9YKG2_9BACT</name>
<dbReference type="SUPFAM" id="SSF110849">
    <property type="entry name" value="ParB/Sulfiredoxin"/>
    <property type="match status" value="1"/>
</dbReference>
<evidence type="ECO:0000256" key="1">
    <source>
        <dbReference type="ARBA" id="ARBA00006295"/>
    </source>
</evidence>
<dbReference type="Pfam" id="PF02195">
    <property type="entry name" value="ParB_N"/>
    <property type="match status" value="1"/>
</dbReference>
<dbReference type="InterPro" id="IPR004437">
    <property type="entry name" value="ParB/RepB/Spo0J"/>
</dbReference>
<dbReference type="PANTHER" id="PTHR33375:SF1">
    <property type="entry name" value="CHROMOSOME-PARTITIONING PROTEIN PARB-RELATED"/>
    <property type="match status" value="1"/>
</dbReference>
<evidence type="ECO:0000313" key="5">
    <source>
        <dbReference type="EMBL" id="PIP19730.1"/>
    </source>
</evidence>
<dbReference type="GO" id="GO:0045881">
    <property type="term" value="P:positive regulation of sporulation resulting in formation of a cellular spore"/>
    <property type="evidence" value="ECO:0007669"/>
    <property type="project" value="TreeGrafter"/>
</dbReference>
<keyword evidence="2" id="KW-0159">Chromosome partition</keyword>
<dbReference type="CDD" id="cd16393">
    <property type="entry name" value="SPO0J_N"/>
    <property type="match status" value="1"/>
</dbReference>
<dbReference type="Gene3D" id="3.90.1530.30">
    <property type="match status" value="1"/>
</dbReference>
<dbReference type="SUPFAM" id="SSF109709">
    <property type="entry name" value="KorB DNA-binding domain-like"/>
    <property type="match status" value="1"/>
</dbReference>
<dbReference type="InterPro" id="IPR036086">
    <property type="entry name" value="ParB/Sulfiredoxin_sf"/>
</dbReference>
<dbReference type="GO" id="GO:0005694">
    <property type="term" value="C:chromosome"/>
    <property type="evidence" value="ECO:0007669"/>
    <property type="project" value="TreeGrafter"/>
</dbReference>
<comment type="caution">
    <text evidence="5">The sequence shown here is derived from an EMBL/GenBank/DDBJ whole genome shotgun (WGS) entry which is preliminary data.</text>
</comment>
<dbReference type="Proteomes" id="UP000231292">
    <property type="component" value="Unassembled WGS sequence"/>
</dbReference>
<dbReference type="AlphaFoldDB" id="A0A2G9YKG2"/>
<evidence type="ECO:0000313" key="6">
    <source>
        <dbReference type="Proteomes" id="UP000231292"/>
    </source>
</evidence>
<keyword evidence="3" id="KW-0238">DNA-binding</keyword>
<dbReference type="SMART" id="SM00470">
    <property type="entry name" value="ParB"/>
    <property type="match status" value="1"/>
</dbReference>
<evidence type="ECO:0000259" key="4">
    <source>
        <dbReference type="SMART" id="SM00470"/>
    </source>
</evidence>
<evidence type="ECO:0000256" key="3">
    <source>
        <dbReference type="ARBA" id="ARBA00023125"/>
    </source>
</evidence>
<dbReference type="Pfam" id="PF23552">
    <property type="entry name" value="ParB_C"/>
    <property type="match status" value="1"/>
</dbReference>
<protein>
    <submittedName>
        <fullName evidence="5">Stage 0 sporulation protein J</fullName>
    </submittedName>
</protein>
<dbReference type="NCBIfam" id="TIGR00180">
    <property type="entry name" value="parB_part"/>
    <property type="match status" value="1"/>
</dbReference>
<dbReference type="PANTHER" id="PTHR33375">
    <property type="entry name" value="CHROMOSOME-PARTITIONING PROTEIN PARB-RELATED"/>
    <property type="match status" value="1"/>
</dbReference>
<dbReference type="EMBL" id="PCRK01000025">
    <property type="protein sequence ID" value="PIP19730.1"/>
    <property type="molecule type" value="Genomic_DNA"/>
</dbReference>
<dbReference type="Pfam" id="PF17762">
    <property type="entry name" value="HTH_ParB"/>
    <property type="match status" value="1"/>
</dbReference>
<comment type="similarity">
    <text evidence="1">Belongs to the ParB family.</text>
</comment>
<proteinExistence type="inferred from homology"/>
<evidence type="ECO:0000256" key="2">
    <source>
        <dbReference type="ARBA" id="ARBA00022829"/>
    </source>
</evidence>
<dbReference type="InterPro" id="IPR041468">
    <property type="entry name" value="HTH_ParB/Spo0J"/>
</dbReference>
<feature type="domain" description="ParB-like N-terminal" evidence="4">
    <location>
        <begin position="26"/>
        <end position="115"/>
    </location>
</feature>
<dbReference type="InterPro" id="IPR003115">
    <property type="entry name" value="ParB_N"/>
</dbReference>
<dbReference type="FunFam" id="1.10.10.2830:FF:000001">
    <property type="entry name" value="Chromosome partitioning protein ParB"/>
    <property type="match status" value="1"/>
</dbReference>
<gene>
    <name evidence="5" type="ORF">COX41_01360</name>
</gene>